<gene>
    <name evidence="3" type="ORF">CALMAC_LOCUS18019</name>
</gene>
<organism evidence="3 4">
    <name type="scientific">Callosobruchus maculatus</name>
    <name type="common">Southern cowpea weevil</name>
    <name type="synonym">Pulse bruchid</name>
    <dbReference type="NCBI Taxonomy" id="64391"/>
    <lineage>
        <taxon>Eukaryota</taxon>
        <taxon>Metazoa</taxon>
        <taxon>Ecdysozoa</taxon>
        <taxon>Arthropoda</taxon>
        <taxon>Hexapoda</taxon>
        <taxon>Insecta</taxon>
        <taxon>Pterygota</taxon>
        <taxon>Neoptera</taxon>
        <taxon>Endopterygota</taxon>
        <taxon>Coleoptera</taxon>
        <taxon>Polyphaga</taxon>
        <taxon>Cucujiformia</taxon>
        <taxon>Chrysomeloidea</taxon>
        <taxon>Chrysomelidae</taxon>
        <taxon>Bruchinae</taxon>
        <taxon>Bruchini</taxon>
        <taxon>Callosobruchus</taxon>
    </lineage>
</organism>
<dbReference type="EMBL" id="CAACVG010012435">
    <property type="protein sequence ID" value="VEN60263.1"/>
    <property type="molecule type" value="Genomic_DNA"/>
</dbReference>
<accession>A0A653DJ92</accession>
<evidence type="ECO:0000313" key="4">
    <source>
        <dbReference type="Proteomes" id="UP000410492"/>
    </source>
</evidence>
<dbReference type="PROSITE" id="PS51257">
    <property type="entry name" value="PROKAR_LIPOPROTEIN"/>
    <property type="match status" value="1"/>
</dbReference>
<evidence type="ECO:0000313" key="3">
    <source>
        <dbReference type="EMBL" id="VEN60263.1"/>
    </source>
</evidence>
<dbReference type="AlphaFoldDB" id="A0A653DJ92"/>
<keyword evidence="4" id="KW-1185">Reference proteome</keyword>
<name>A0A653DJ92_CALMS</name>
<evidence type="ECO:0000256" key="1">
    <source>
        <dbReference type="SAM" id="MobiDB-lite"/>
    </source>
</evidence>
<feature type="chain" id="PRO_5025019243" evidence="2">
    <location>
        <begin position="28"/>
        <end position="213"/>
    </location>
</feature>
<reference evidence="3 4" key="1">
    <citation type="submission" date="2019-01" db="EMBL/GenBank/DDBJ databases">
        <authorList>
            <person name="Sayadi A."/>
        </authorList>
    </citation>
    <scope>NUCLEOTIDE SEQUENCE [LARGE SCALE GENOMIC DNA]</scope>
</reference>
<feature type="signal peptide" evidence="2">
    <location>
        <begin position="1"/>
        <end position="27"/>
    </location>
</feature>
<feature type="compositionally biased region" description="Basic and acidic residues" evidence="1">
    <location>
        <begin position="197"/>
        <end position="213"/>
    </location>
</feature>
<dbReference type="Proteomes" id="UP000410492">
    <property type="component" value="Unassembled WGS sequence"/>
</dbReference>
<protein>
    <submittedName>
        <fullName evidence="3">Uncharacterized protein</fullName>
    </submittedName>
</protein>
<dbReference type="OrthoDB" id="8197466at2759"/>
<keyword evidence="2" id="KW-0732">Signal</keyword>
<feature type="region of interest" description="Disordered" evidence="1">
    <location>
        <begin position="183"/>
        <end position="213"/>
    </location>
</feature>
<evidence type="ECO:0000256" key="2">
    <source>
        <dbReference type="SAM" id="SignalP"/>
    </source>
</evidence>
<sequence length="213" mass="22834">MSRMTCVTVAAAAAVIVACLTIAGVEGRHVVVRRETDEHHYHHDPHNKKPIDPHKLKDLTHWSITKEHQKAEAVSGVKNAVLGFVFNKINSFIDQKTAWVDQLDHTNIEKNKAAHIFPPKDPVVSLSHVISDAIGSKLQSVGPLLNLVTSKFGGFSHGHDDHHGSGNKGFDLVGGLISKGFSASGHGSSGGGHHAPSGHEDNHYDPTAHGHAI</sequence>
<proteinExistence type="predicted"/>